<reference evidence="1" key="3">
    <citation type="journal article" date="2017" name="Nature">
        <title>Genome sequence of the progenitor of the wheat D genome Aegilops tauschii.</title>
        <authorList>
            <person name="Luo M.C."/>
            <person name="Gu Y.Q."/>
            <person name="Puiu D."/>
            <person name="Wang H."/>
            <person name="Twardziok S.O."/>
            <person name="Deal K.R."/>
            <person name="Huo N."/>
            <person name="Zhu T."/>
            <person name="Wang L."/>
            <person name="Wang Y."/>
            <person name="McGuire P.E."/>
            <person name="Liu S."/>
            <person name="Long H."/>
            <person name="Ramasamy R.K."/>
            <person name="Rodriguez J.C."/>
            <person name="Van S.L."/>
            <person name="Yuan L."/>
            <person name="Wang Z."/>
            <person name="Xia Z."/>
            <person name="Xiao L."/>
            <person name="Anderson O.D."/>
            <person name="Ouyang S."/>
            <person name="Liang Y."/>
            <person name="Zimin A.V."/>
            <person name="Pertea G."/>
            <person name="Qi P."/>
            <person name="Bennetzen J.L."/>
            <person name="Dai X."/>
            <person name="Dawson M.W."/>
            <person name="Muller H.G."/>
            <person name="Kugler K."/>
            <person name="Rivarola-Duarte L."/>
            <person name="Spannagl M."/>
            <person name="Mayer K.F.X."/>
            <person name="Lu F.H."/>
            <person name="Bevan M.W."/>
            <person name="Leroy P."/>
            <person name="Li P."/>
            <person name="You F.M."/>
            <person name="Sun Q."/>
            <person name="Liu Z."/>
            <person name="Lyons E."/>
            <person name="Wicker T."/>
            <person name="Salzberg S.L."/>
            <person name="Devos K.M."/>
            <person name="Dvorak J."/>
        </authorList>
    </citation>
    <scope>NUCLEOTIDE SEQUENCE [LARGE SCALE GENOMIC DNA]</scope>
    <source>
        <strain evidence="1">cv. AL8/78</strain>
    </source>
</reference>
<keyword evidence="2" id="KW-1185">Reference proteome</keyword>
<proteinExistence type="predicted"/>
<dbReference type="Proteomes" id="UP000015105">
    <property type="component" value="Chromosome 6D"/>
</dbReference>
<dbReference type="EnsemblPlants" id="AET6Gv20500500.2">
    <property type="protein sequence ID" value="AET6Gv20500500.2"/>
    <property type="gene ID" value="AET6Gv20500500"/>
</dbReference>
<reference evidence="2" key="2">
    <citation type="journal article" date="2017" name="Nat. Plants">
        <title>The Aegilops tauschii genome reveals multiple impacts of transposons.</title>
        <authorList>
            <person name="Zhao G."/>
            <person name="Zou C."/>
            <person name="Li K."/>
            <person name="Wang K."/>
            <person name="Li T."/>
            <person name="Gao L."/>
            <person name="Zhang X."/>
            <person name="Wang H."/>
            <person name="Yang Z."/>
            <person name="Liu X."/>
            <person name="Jiang W."/>
            <person name="Mao L."/>
            <person name="Kong X."/>
            <person name="Jiao Y."/>
            <person name="Jia J."/>
        </authorList>
    </citation>
    <scope>NUCLEOTIDE SEQUENCE [LARGE SCALE GENOMIC DNA]</scope>
    <source>
        <strain evidence="2">cv. AL8/78</strain>
    </source>
</reference>
<organism evidence="1 2">
    <name type="scientific">Aegilops tauschii subsp. strangulata</name>
    <name type="common">Goatgrass</name>
    <dbReference type="NCBI Taxonomy" id="200361"/>
    <lineage>
        <taxon>Eukaryota</taxon>
        <taxon>Viridiplantae</taxon>
        <taxon>Streptophyta</taxon>
        <taxon>Embryophyta</taxon>
        <taxon>Tracheophyta</taxon>
        <taxon>Spermatophyta</taxon>
        <taxon>Magnoliopsida</taxon>
        <taxon>Liliopsida</taxon>
        <taxon>Poales</taxon>
        <taxon>Poaceae</taxon>
        <taxon>BOP clade</taxon>
        <taxon>Pooideae</taxon>
        <taxon>Triticodae</taxon>
        <taxon>Triticeae</taxon>
        <taxon>Triticinae</taxon>
        <taxon>Aegilops</taxon>
    </lineage>
</organism>
<dbReference type="AlphaFoldDB" id="A0A453NVQ7"/>
<reference evidence="1" key="4">
    <citation type="submission" date="2019-03" db="UniProtKB">
        <authorList>
            <consortium name="EnsemblPlants"/>
        </authorList>
    </citation>
    <scope>IDENTIFICATION</scope>
</reference>
<name>A0A453NVQ7_AEGTS</name>
<sequence length="62" mass="6871">MHKGLASIALLTPWMIWKHRNECVFKGSVSSLVEKIKDEAALKAKAGASGLRNTLPQTWDVH</sequence>
<reference evidence="1" key="5">
    <citation type="journal article" date="2021" name="G3 (Bethesda)">
        <title>Aegilops tauschii genome assembly Aet v5.0 features greater sequence contiguity and improved annotation.</title>
        <authorList>
            <person name="Wang L."/>
            <person name="Zhu T."/>
            <person name="Rodriguez J.C."/>
            <person name="Deal K.R."/>
            <person name="Dubcovsky J."/>
            <person name="McGuire P.E."/>
            <person name="Lux T."/>
            <person name="Spannagl M."/>
            <person name="Mayer K.F.X."/>
            <person name="Baldrich P."/>
            <person name="Meyers B.C."/>
            <person name="Huo N."/>
            <person name="Gu Y.Q."/>
            <person name="Zhou H."/>
            <person name="Devos K.M."/>
            <person name="Bennetzen J.L."/>
            <person name="Unver T."/>
            <person name="Budak H."/>
            <person name="Gulick P.J."/>
            <person name="Galiba G."/>
            <person name="Kalapos B."/>
            <person name="Nelson D.R."/>
            <person name="Li P."/>
            <person name="You F.M."/>
            <person name="Luo M.C."/>
            <person name="Dvorak J."/>
        </authorList>
    </citation>
    <scope>NUCLEOTIDE SEQUENCE [LARGE SCALE GENOMIC DNA]</scope>
    <source>
        <strain evidence="1">cv. AL8/78</strain>
    </source>
</reference>
<evidence type="ECO:0000313" key="2">
    <source>
        <dbReference type="Proteomes" id="UP000015105"/>
    </source>
</evidence>
<dbReference type="Gramene" id="AET6Gv20500500.2">
    <property type="protein sequence ID" value="AET6Gv20500500.2"/>
    <property type="gene ID" value="AET6Gv20500500"/>
</dbReference>
<accession>A0A453NVQ7</accession>
<evidence type="ECO:0000313" key="1">
    <source>
        <dbReference type="EnsemblPlants" id="AET6Gv20500500.2"/>
    </source>
</evidence>
<reference evidence="2" key="1">
    <citation type="journal article" date="2014" name="Science">
        <title>Ancient hybridizations among the ancestral genomes of bread wheat.</title>
        <authorList>
            <consortium name="International Wheat Genome Sequencing Consortium,"/>
            <person name="Marcussen T."/>
            <person name="Sandve S.R."/>
            <person name="Heier L."/>
            <person name="Spannagl M."/>
            <person name="Pfeifer M."/>
            <person name="Jakobsen K.S."/>
            <person name="Wulff B.B."/>
            <person name="Steuernagel B."/>
            <person name="Mayer K.F."/>
            <person name="Olsen O.A."/>
        </authorList>
    </citation>
    <scope>NUCLEOTIDE SEQUENCE [LARGE SCALE GENOMIC DNA]</scope>
    <source>
        <strain evidence="2">cv. AL8/78</strain>
    </source>
</reference>
<protein>
    <submittedName>
        <fullName evidence="1">Uncharacterized protein</fullName>
    </submittedName>
</protein>